<reference evidence="2 3" key="1">
    <citation type="submission" date="2016-06" db="EMBL/GenBank/DDBJ databases">
        <title>Discovery of anaerobic lithoheterotrophic haloarchaeon capable of sulfur respiration by hydrogen and formate.</title>
        <authorList>
            <person name="Sorokin D.Y."/>
            <person name="Kublanov I.V."/>
            <person name="Roman P."/>
            <person name="Sinninghe Damste J.S."/>
            <person name="Golyshin P.N."/>
            <person name="Rojo D."/>
            <person name="Ciordia S."/>
            <person name="Mena Md.C."/>
            <person name="Ferrer M."/>
            <person name="Smedile F."/>
            <person name="Messina E."/>
            <person name="La Cono V."/>
            <person name="Yakimov M.M."/>
        </authorList>
    </citation>
    <scope>NUCLEOTIDE SEQUENCE [LARGE SCALE GENOMIC DNA]</scope>
    <source>
        <strain evidence="2 3">HTSR1</strain>
    </source>
</reference>
<dbReference type="EMBL" id="CP016070">
    <property type="protein sequence ID" value="AOW81069.1"/>
    <property type="molecule type" value="Genomic_DNA"/>
</dbReference>
<dbReference type="RefSeq" id="WP_070365719.1">
    <property type="nucleotide sequence ID" value="NZ_CP016070.1"/>
</dbReference>
<dbReference type="Proteomes" id="UP000185608">
    <property type="component" value="Chromosome"/>
</dbReference>
<keyword evidence="1" id="KW-0812">Transmembrane</keyword>
<feature type="transmembrane region" description="Helical" evidence="1">
    <location>
        <begin position="21"/>
        <end position="40"/>
    </location>
</feature>
<evidence type="ECO:0000256" key="1">
    <source>
        <dbReference type="SAM" id="Phobius"/>
    </source>
</evidence>
<keyword evidence="1" id="KW-1133">Transmembrane helix</keyword>
<dbReference type="AlphaFoldDB" id="A0A1D8S6V4"/>
<accession>A0A1D8S6V4</accession>
<protein>
    <submittedName>
        <fullName evidence="2">Uncharacterized protein</fullName>
    </submittedName>
</protein>
<gene>
    <name evidence="2" type="ORF">HTSR_1905</name>
</gene>
<evidence type="ECO:0000313" key="3">
    <source>
        <dbReference type="Proteomes" id="UP000185608"/>
    </source>
</evidence>
<feature type="transmembrane region" description="Helical" evidence="1">
    <location>
        <begin position="46"/>
        <end position="63"/>
    </location>
</feature>
<keyword evidence="1" id="KW-0472">Membrane</keyword>
<sequence>MTETESAFRTAKDELSLLRWVWGWHPVVGPAMIVFLLAGVGYYFGLGSWLTPLALVVAVPIWYQGMRYINRNYDTVKAGYLSDVEQFGPMVLKAAGMDESATLYRLVSVPTERLPFVEAPTKVEAAMVGVGEDAVWIYDQTTLDLMFLKGTVGTEPVLVRTLDYGTIESVGYEDGEFVIEMPDTAEEETVRLPSSNPPTELLADLRARMD</sequence>
<dbReference type="GeneID" id="29829895"/>
<evidence type="ECO:0000313" key="2">
    <source>
        <dbReference type="EMBL" id="AOW81069.1"/>
    </source>
</evidence>
<dbReference type="KEGG" id="halh:HTSR_1905"/>
<proteinExistence type="predicted"/>
<name>A0A1D8S6V4_9EURY</name>
<organism evidence="2 3">
    <name type="scientific">Halodesulfurarchaeum formicicum</name>
    <dbReference type="NCBI Taxonomy" id="1873524"/>
    <lineage>
        <taxon>Archaea</taxon>
        <taxon>Methanobacteriati</taxon>
        <taxon>Methanobacteriota</taxon>
        <taxon>Stenosarchaea group</taxon>
        <taxon>Halobacteria</taxon>
        <taxon>Halobacteriales</taxon>
        <taxon>Halobacteriaceae</taxon>
        <taxon>Halodesulfurarchaeum</taxon>
    </lineage>
</organism>